<feature type="compositionally biased region" description="Basic and acidic residues" evidence="1">
    <location>
        <begin position="85"/>
        <end position="113"/>
    </location>
</feature>
<reference evidence="2" key="1">
    <citation type="journal article" date="2019" name="Sci. Rep.">
        <title>Draft genome of Tanacetum cinerariifolium, the natural source of mosquito coil.</title>
        <authorList>
            <person name="Yamashiro T."/>
            <person name="Shiraishi A."/>
            <person name="Satake H."/>
            <person name="Nakayama K."/>
        </authorList>
    </citation>
    <scope>NUCLEOTIDE SEQUENCE</scope>
</reference>
<sequence>PTSVVMGRSGEIRIVEQNTGKVFISNHVPYGSFILVKEGDVVEKGQELVNWDPYNAVILAEFDGTIQYDALTEGITYREETDEQTGFREKHAGRRSLECRERHESKSWPHPSKDSACCGQDPRYHWWSTARSGTVRSA</sequence>
<dbReference type="EMBL" id="BKCJ011351721">
    <property type="protein sequence ID" value="GFD24345.1"/>
    <property type="molecule type" value="Genomic_DNA"/>
</dbReference>
<accession>A0A699UN80</accession>
<organism evidence="2">
    <name type="scientific">Tanacetum cinerariifolium</name>
    <name type="common">Dalmatian daisy</name>
    <name type="synonym">Chrysanthemum cinerariifolium</name>
    <dbReference type="NCBI Taxonomy" id="118510"/>
    <lineage>
        <taxon>Eukaryota</taxon>
        <taxon>Viridiplantae</taxon>
        <taxon>Streptophyta</taxon>
        <taxon>Embryophyta</taxon>
        <taxon>Tracheophyta</taxon>
        <taxon>Spermatophyta</taxon>
        <taxon>Magnoliopsida</taxon>
        <taxon>eudicotyledons</taxon>
        <taxon>Gunneridae</taxon>
        <taxon>Pentapetalae</taxon>
        <taxon>asterids</taxon>
        <taxon>campanulids</taxon>
        <taxon>Asterales</taxon>
        <taxon>Asteraceae</taxon>
        <taxon>Asteroideae</taxon>
        <taxon>Anthemideae</taxon>
        <taxon>Anthemidinae</taxon>
        <taxon>Tanacetum</taxon>
    </lineage>
</organism>
<evidence type="ECO:0000313" key="2">
    <source>
        <dbReference type="EMBL" id="GFD24345.1"/>
    </source>
</evidence>
<dbReference type="AlphaFoldDB" id="A0A699UN80"/>
<feature type="non-terminal residue" evidence="2">
    <location>
        <position position="1"/>
    </location>
</feature>
<proteinExistence type="predicted"/>
<evidence type="ECO:0000256" key="1">
    <source>
        <dbReference type="SAM" id="MobiDB-lite"/>
    </source>
</evidence>
<dbReference type="Gene3D" id="2.40.50.100">
    <property type="match status" value="2"/>
</dbReference>
<feature type="region of interest" description="Disordered" evidence="1">
    <location>
        <begin position="79"/>
        <end position="121"/>
    </location>
</feature>
<protein>
    <recommendedName>
        <fullName evidence="3">DNA-directed RNA polymerase subunit beta</fullName>
    </recommendedName>
</protein>
<name>A0A699UN80_TANCI</name>
<gene>
    <name evidence="2" type="ORF">Tci_896314</name>
</gene>
<evidence type="ECO:0008006" key="3">
    <source>
        <dbReference type="Google" id="ProtNLM"/>
    </source>
</evidence>
<comment type="caution">
    <text evidence="2">The sequence shown here is derived from an EMBL/GenBank/DDBJ whole genome shotgun (WGS) entry which is preliminary data.</text>
</comment>